<reference evidence="2 3" key="2">
    <citation type="submission" date="2020-06" db="EMBL/GenBank/DDBJ databases">
        <title>Antribacter stalactiti gen. nov., sp. nov., a new member of the family Nacardiaceae isolated from a cave.</title>
        <authorList>
            <person name="Kim I.S."/>
        </authorList>
    </citation>
    <scope>NUCLEOTIDE SEQUENCE [LARGE SCALE GENOMIC DNA]</scope>
    <source>
        <strain evidence="2 3">YC2-7</strain>
    </source>
</reference>
<sequence length="555" mass="57016">MPDLRAIAIRAIPAFYSFGLAAIVFGPLFRPGYLLYHDAVSTPRSFLTDSALGLGDAAPRAVPQDAIVAVASTVLDGGLVVKAILFASLWLAGWGAAVLAKSLLDASTGPQVVAATIAIWNPFVAERLLQGHWSLLAGYAALPWVVHAALKGSWPGLAVCFAVAGLTPTGAVLAVLTAVAVVRGRHLIGVGLLAVAASAPWLIAAAMSEGGSSSDPAGVAAFAARAEPWLGTTGSLAGLGGIWNANAVPTSRTSVYALVGTVLLLVVVAAGLPGLLKRRDRVIYALALLAVVAIAFGAVAATSWGIDAGEWVVVHVPGSGLFRDTQKWVALAMPLYALAGASAARESFRSLWTPKRLTSVVAAGLVLIATPDLVWGVAGALKPVHYPPSWERVAAEVGEGDVAVLPGGMFRSFPYTGKALVLDPAPRMLRSDVLQTGELIVAGGVVKGEGDRAARVEKTLLDGGPPSDLAELGVAWVLVEHTTPGPLGSAGKTLAQLELTYDDAELTLYKVPGDVAASAKPRALAIAAHVLWAMLLAGGLLGLVVRRRRATADQA</sequence>
<comment type="caution">
    <text evidence="2">The sequence shown here is derived from an EMBL/GenBank/DDBJ whole genome shotgun (WGS) entry which is preliminary data.</text>
</comment>
<keyword evidence="3" id="KW-1185">Reference proteome</keyword>
<feature type="transmembrane region" description="Helical" evidence="1">
    <location>
        <begin position="156"/>
        <end position="180"/>
    </location>
</feature>
<protein>
    <recommendedName>
        <fullName evidence="4">Transmembrane protein</fullName>
    </recommendedName>
</protein>
<keyword evidence="1" id="KW-0472">Membrane</keyword>
<organism evidence="2 3">
    <name type="scientific">Antrihabitans stalactiti</name>
    <dbReference type="NCBI Taxonomy" id="2584121"/>
    <lineage>
        <taxon>Bacteria</taxon>
        <taxon>Bacillati</taxon>
        <taxon>Actinomycetota</taxon>
        <taxon>Actinomycetes</taxon>
        <taxon>Mycobacteriales</taxon>
        <taxon>Nocardiaceae</taxon>
        <taxon>Antrihabitans</taxon>
    </lineage>
</organism>
<feature type="transmembrane region" description="Helical" evidence="1">
    <location>
        <begin position="357"/>
        <end position="378"/>
    </location>
</feature>
<evidence type="ECO:0000256" key="1">
    <source>
        <dbReference type="SAM" id="Phobius"/>
    </source>
</evidence>
<accession>A0A848KEY1</accession>
<gene>
    <name evidence="2" type="ORF">FGL95_11730</name>
</gene>
<keyword evidence="1" id="KW-1133">Transmembrane helix</keyword>
<dbReference type="AlphaFoldDB" id="A0A848KEY1"/>
<feature type="transmembrane region" description="Helical" evidence="1">
    <location>
        <begin position="523"/>
        <end position="545"/>
    </location>
</feature>
<name>A0A848KEY1_9NOCA</name>
<evidence type="ECO:0000313" key="3">
    <source>
        <dbReference type="Proteomes" id="UP000535543"/>
    </source>
</evidence>
<reference evidence="2 3" key="1">
    <citation type="submission" date="2019-05" db="EMBL/GenBank/DDBJ databases">
        <authorList>
            <person name="Lee S.D."/>
        </authorList>
    </citation>
    <scope>NUCLEOTIDE SEQUENCE [LARGE SCALE GENOMIC DNA]</scope>
    <source>
        <strain evidence="2 3">YC2-7</strain>
    </source>
</reference>
<evidence type="ECO:0000313" key="2">
    <source>
        <dbReference type="EMBL" id="NMN95704.1"/>
    </source>
</evidence>
<feature type="transmembrane region" description="Helical" evidence="1">
    <location>
        <begin position="283"/>
        <end position="306"/>
    </location>
</feature>
<feature type="transmembrane region" description="Helical" evidence="1">
    <location>
        <begin position="133"/>
        <end position="150"/>
    </location>
</feature>
<feature type="transmembrane region" description="Helical" evidence="1">
    <location>
        <begin position="255"/>
        <end position="276"/>
    </location>
</feature>
<keyword evidence="1" id="KW-0812">Transmembrane</keyword>
<feature type="transmembrane region" description="Helical" evidence="1">
    <location>
        <begin position="7"/>
        <end position="29"/>
    </location>
</feature>
<feature type="transmembrane region" description="Helical" evidence="1">
    <location>
        <begin position="326"/>
        <end position="345"/>
    </location>
</feature>
<feature type="transmembrane region" description="Helical" evidence="1">
    <location>
        <begin position="187"/>
        <end position="207"/>
    </location>
</feature>
<dbReference type="EMBL" id="VCQU01000003">
    <property type="protein sequence ID" value="NMN95704.1"/>
    <property type="molecule type" value="Genomic_DNA"/>
</dbReference>
<dbReference type="RefSeq" id="WP_169586812.1">
    <property type="nucleotide sequence ID" value="NZ_VCQU01000003.1"/>
</dbReference>
<feature type="transmembrane region" description="Helical" evidence="1">
    <location>
        <begin position="79"/>
        <end position="100"/>
    </location>
</feature>
<evidence type="ECO:0008006" key="4">
    <source>
        <dbReference type="Google" id="ProtNLM"/>
    </source>
</evidence>
<dbReference type="Proteomes" id="UP000535543">
    <property type="component" value="Unassembled WGS sequence"/>
</dbReference>
<proteinExistence type="predicted"/>